<sequence length="389" mass="43471">MDSIQADQPDWGSHLTDQVSFQSSSGNHDEIYPNKPIEDHLNLGLNHHEINSTSLESSSNPSRKSSNHHESSSSSSSIHSAHQDSFTHHWNQESHDEKNLDDSIQSISNLSVNDHIHQSNHFNNSDDQSEKGDQNLPHPSSSNSQNLESSQSNPSHQIQSSNPPHSDSSGISQMTSPPKPAEKSRAGRKALAAIRGGGGLGAKGNRANVLQQVISKTRPRYLPPKPTIEDKKHLKEFSQMMAASLELQKRKQEIEKEKRSAREKLLASYQPKWEKDVLPNWKSVLRDDPTGKSLRKMWWLGTMPPRHRGRLWHQCIGNAGAVGRSAYTKSVSLAKSLMSSTPSRYPNEVLEAIDRDISVTLPKLKLFQVDKPMHTEFRELLLACQHASS</sequence>
<dbReference type="AlphaFoldDB" id="A0A9Q3F868"/>
<feature type="compositionally biased region" description="Polar residues" evidence="1">
    <location>
        <begin position="15"/>
        <end position="26"/>
    </location>
</feature>
<dbReference type="OrthoDB" id="289721at2759"/>
<keyword evidence="3" id="KW-1185">Reference proteome</keyword>
<feature type="compositionally biased region" description="Low complexity" evidence="1">
    <location>
        <begin position="52"/>
        <end position="64"/>
    </location>
</feature>
<proteinExistence type="predicted"/>
<evidence type="ECO:0008006" key="4">
    <source>
        <dbReference type="Google" id="ProtNLM"/>
    </source>
</evidence>
<protein>
    <recommendedName>
        <fullName evidence="4">Rab-GAP TBC domain-containing protein</fullName>
    </recommendedName>
</protein>
<feature type="compositionally biased region" description="Low complexity" evidence="1">
    <location>
        <begin position="139"/>
        <end position="155"/>
    </location>
</feature>
<feature type="region of interest" description="Disordered" evidence="1">
    <location>
        <begin position="1"/>
        <end position="100"/>
    </location>
</feature>
<reference evidence="2" key="1">
    <citation type="submission" date="2021-03" db="EMBL/GenBank/DDBJ databases">
        <title>Draft genome sequence of rust myrtle Austropuccinia psidii MF-1, a brazilian biotype.</title>
        <authorList>
            <person name="Quecine M.C."/>
            <person name="Pachon D.M.R."/>
            <person name="Bonatelli M.L."/>
            <person name="Correr F.H."/>
            <person name="Franceschini L.M."/>
            <person name="Leite T.F."/>
            <person name="Margarido G.R.A."/>
            <person name="Almeida C.A."/>
            <person name="Ferrarezi J.A."/>
            <person name="Labate C.A."/>
        </authorList>
    </citation>
    <scope>NUCLEOTIDE SEQUENCE</scope>
    <source>
        <strain evidence="2">MF-1</strain>
    </source>
</reference>
<dbReference type="EMBL" id="AVOT02039438">
    <property type="protein sequence ID" value="MBW0534494.1"/>
    <property type="molecule type" value="Genomic_DNA"/>
</dbReference>
<dbReference type="Gene3D" id="1.10.10.750">
    <property type="entry name" value="Ypt/Rab-GAP domain of gyp1p, domain 1"/>
    <property type="match status" value="1"/>
</dbReference>
<dbReference type="InterPro" id="IPR035969">
    <property type="entry name" value="Rab-GAP_TBC_sf"/>
</dbReference>
<accession>A0A9Q3F868</accession>
<feature type="compositionally biased region" description="Basic and acidic residues" evidence="1">
    <location>
        <begin position="81"/>
        <end position="100"/>
    </location>
</feature>
<feature type="compositionally biased region" description="Polar residues" evidence="1">
    <location>
        <begin position="156"/>
        <end position="176"/>
    </location>
</feature>
<feature type="region of interest" description="Disordered" evidence="1">
    <location>
        <begin position="117"/>
        <end position="189"/>
    </location>
</feature>
<dbReference type="SUPFAM" id="SSF47923">
    <property type="entry name" value="Ypt/Rab-GAP domain of gyp1p"/>
    <property type="match status" value="1"/>
</dbReference>
<evidence type="ECO:0000313" key="2">
    <source>
        <dbReference type="EMBL" id="MBW0534494.1"/>
    </source>
</evidence>
<gene>
    <name evidence="2" type="ORF">O181_074209</name>
</gene>
<name>A0A9Q3F868_9BASI</name>
<evidence type="ECO:0000256" key="1">
    <source>
        <dbReference type="SAM" id="MobiDB-lite"/>
    </source>
</evidence>
<organism evidence="2 3">
    <name type="scientific">Austropuccinia psidii MF-1</name>
    <dbReference type="NCBI Taxonomy" id="1389203"/>
    <lineage>
        <taxon>Eukaryota</taxon>
        <taxon>Fungi</taxon>
        <taxon>Dikarya</taxon>
        <taxon>Basidiomycota</taxon>
        <taxon>Pucciniomycotina</taxon>
        <taxon>Pucciniomycetes</taxon>
        <taxon>Pucciniales</taxon>
        <taxon>Sphaerophragmiaceae</taxon>
        <taxon>Austropuccinia</taxon>
    </lineage>
</organism>
<dbReference type="Proteomes" id="UP000765509">
    <property type="component" value="Unassembled WGS sequence"/>
</dbReference>
<comment type="caution">
    <text evidence="2">The sequence shown here is derived from an EMBL/GenBank/DDBJ whole genome shotgun (WGS) entry which is preliminary data.</text>
</comment>
<feature type="compositionally biased region" description="Basic and acidic residues" evidence="1">
    <location>
        <begin position="27"/>
        <end position="50"/>
    </location>
</feature>
<evidence type="ECO:0000313" key="3">
    <source>
        <dbReference type="Proteomes" id="UP000765509"/>
    </source>
</evidence>